<dbReference type="SUPFAM" id="SSF49265">
    <property type="entry name" value="Fibronectin type III"/>
    <property type="match status" value="13"/>
</dbReference>
<dbReference type="OrthoDB" id="5322100at2759"/>
<feature type="domain" description="Fibronectin type-III" evidence="5">
    <location>
        <begin position="1397"/>
        <end position="1493"/>
    </location>
</feature>
<feature type="domain" description="PLAT" evidence="4">
    <location>
        <begin position="616"/>
        <end position="729"/>
    </location>
</feature>
<evidence type="ECO:0000256" key="1">
    <source>
        <dbReference type="ARBA" id="ARBA00022737"/>
    </source>
</evidence>
<feature type="compositionally biased region" description="Basic and acidic residues" evidence="3">
    <location>
        <begin position="3181"/>
        <end position="3210"/>
    </location>
</feature>
<dbReference type="InterPro" id="IPR001024">
    <property type="entry name" value="PLAT/LH2_dom"/>
</dbReference>
<comment type="caution">
    <text evidence="6">The sequence shown here is derived from an EMBL/GenBank/DDBJ whole genome shotgun (WGS) entry which is preliminary data.</text>
</comment>
<feature type="compositionally biased region" description="Acidic residues" evidence="3">
    <location>
        <begin position="3348"/>
        <end position="3361"/>
    </location>
</feature>
<feature type="compositionally biased region" description="Basic and acidic residues" evidence="3">
    <location>
        <begin position="2291"/>
        <end position="2335"/>
    </location>
</feature>
<feature type="compositionally biased region" description="Acidic residues" evidence="3">
    <location>
        <begin position="2461"/>
        <end position="2470"/>
    </location>
</feature>
<name>A0A9Q1H4Q2_HOLLE</name>
<feature type="region of interest" description="Disordered" evidence="3">
    <location>
        <begin position="2199"/>
        <end position="2477"/>
    </location>
</feature>
<reference evidence="6" key="1">
    <citation type="submission" date="2021-10" db="EMBL/GenBank/DDBJ databases">
        <title>Tropical sea cucumber genome reveals ecological adaptation and Cuvierian tubules defense mechanism.</title>
        <authorList>
            <person name="Chen T."/>
        </authorList>
    </citation>
    <scope>NUCLEOTIDE SEQUENCE</scope>
    <source>
        <strain evidence="6">Nanhai2018</strain>
        <tissue evidence="6">Muscle</tissue>
    </source>
</reference>
<feature type="compositionally biased region" description="Basic and acidic residues" evidence="3">
    <location>
        <begin position="4036"/>
        <end position="4103"/>
    </location>
</feature>
<dbReference type="SMART" id="SM00060">
    <property type="entry name" value="FN3"/>
    <property type="match status" value="20"/>
</dbReference>
<proteinExistence type="predicted"/>
<dbReference type="Gene3D" id="2.60.60.20">
    <property type="entry name" value="PLAT/LH2 domain"/>
    <property type="match status" value="6"/>
</dbReference>
<feature type="domain" description="Fibronectin type-III" evidence="5">
    <location>
        <begin position="1879"/>
        <end position="1967"/>
    </location>
</feature>
<dbReference type="PANTHER" id="PTHR46708">
    <property type="entry name" value="TENASCIN"/>
    <property type="match status" value="1"/>
</dbReference>
<feature type="compositionally biased region" description="Basic and acidic residues" evidence="3">
    <location>
        <begin position="3486"/>
        <end position="3516"/>
    </location>
</feature>
<dbReference type="SUPFAM" id="SSF49723">
    <property type="entry name" value="Lipase/lipooxygenase domain (PLAT/LH2 domain)"/>
    <property type="match status" value="7"/>
</dbReference>
<dbReference type="CDD" id="cd23312">
    <property type="entry name" value="beta-trefoil_FGF_RP1"/>
    <property type="match status" value="1"/>
</dbReference>
<feature type="domain" description="Fibronectin type-III" evidence="5">
    <location>
        <begin position="2841"/>
        <end position="2938"/>
    </location>
</feature>
<feature type="compositionally biased region" description="Basic and acidic residues" evidence="3">
    <location>
        <begin position="586"/>
        <end position="610"/>
    </location>
</feature>
<dbReference type="EMBL" id="JAIZAY010000011">
    <property type="protein sequence ID" value="KAJ8032803.1"/>
    <property type="molecule type" value="Genomic_DNA"/>
</dbReference>
<feature type="domain" description="Fibronectin type-III" evidence="5">
    <location>
        <begin position="2633"/>
        <end position="2722"/>
    </location>
</feature>
<feature type="compositionally biased region" description="Basic and acidic residues" evidence="3">
    <location>
        <begin position="3990"/>
        <end position="4023"/>
    </location>
</feature>
<feature type="domain" description="Fibronectin type-III" evidence="5">
    <location>
        <begin position="1307"/>
        <end position="1396"/>
    </location>
</feature>
<evidence type="ECO:0000313" key="7">
    <source>
        <dbReference type="Proteomes" id="UP001152320"/>
    </source>
</evidence>
<dbReference type="InterPro" id="IPR036392">
    <property type="entry name" value="PLAT/LH2_dom_sf"/>
</dbReference>
<dbReference type="Pfam" id="PF00041">
    <property type="entry name" value="fn3"/>
    <property type="match status" value="14"/>
</dbReference>
<dbReference type="CDD" id="cd01756">
    <property type="entry name" value="PLAT_repeat"/>
    <property type="match status" value="3"/>
</dbReference>
<feature type="compositionally biased region" description="Acidic residues" evidence="3">
    <location>
        <begin position="2336"/>
        <end position="2346"/>
    </location>
</feature>
<feature type="domain" description="PLAT" evidence="4">
    <location>
        <begin position="3864"/>
        <end position="3982"/>
    </location>
</feature>
<dbReference type="Gene3D" id="2.80.10.50">
    <property type="match status" value="1"/>
</dbReference>
<feature type="region of interest" description="Disordered" evidence="3">
    <location>
        <begin position="505"/>
        <end position="610"/>
    </location>
</feature>
<feature type="compositionally biased region" description="Basic and acidic residues" evidence="3">
    <location>
        <begin position="2784"/>
        <end position="2797"/>
    </location>
</feature>
<dbReference type="InterPro" id="IPR013783">
    <property type="entry name" value="Ig-like_fold"/>
</dbReference>
<feature type="domain" description="PLAT" evidence="4">
    <location>
        <begin position="999"/>
        <end position="1118"/>
    </location>
</feature>
<feature type="compositionally biased region" description="Acidic residues" evidence="3">
    <location>
        <begin position="4104"/>
        <end position="4117"/>
    </location>
</feature>
<feature type="region of interest" description="Disordered" evidence="3">
    <location>
        <begin position="3742"/>
        <end position="3842"/>
    </location>
</feature>
<dbReference type="SMART" id="SM00308">
    <property type="entry name" value="LH2"/>
    <property type="match status" value="3"/>
</dbReference>
<dbReference type="CDD" id="cd00063">
    <property type="entry name" value="FN3"/>
    <property type="match status" value="15"/>
</dbReference>
<feature type="compositionally biased region" description="Basic and acidic residues" evidence="3">
    <location>
        <begin position="3744"/>
        <end position="3841"/>
    </location>
</feature>
<keyword evidence="1" id="KW-0677">Repeat</keyword>
<evidence type="ECO:0000256" key="3">
    <source>
        <dbReference type="SAM" id="MobiDB-lite"/>
    </source>
</evidence>
<dbReference type="SUPFAM" id="SSF50353">
    <property type="entry name" value="Cytokine"/>
    <property type="match status" value="2"/>
</dbReference>
<dbReference type="InterPro" id="IPR008996">
    <property type="entry name" value="IL1/FGF"/>
</dbReference>
<feature type="region of interest" description="Disordered" evidence="3">
    <location>
        <begin position="3486"/>
        <end position="3575"/>
    </location>
</feature>
<feature type="compositionally biased region" description="Basic and acidic residues" evidence="3">
    <location>
        <begin position="2347"/>
        <end position="2460"/>
    </location>
</feature>
<feature type="domain" description="PLAT" evidence="4">
    <location>
        <begin position="741"/>
        <end position="858"/>
    </location>
</feature>
<feature type="region of interest" description="Disordered" evidence="3">
    <location>
        <begin position="3327"/>
        <end position="3381"/>
    </location>
</feature>
<feature type="domain" description="Fibronectin type-III" evidence="5">
    <location>
        <begin position="1777"/>
        <end position="1872"/>
    </location>
</feature>
<protein>
    <submittedName>
        <fullName evidence="6">Lipoxygenase-likey domain-containing protein 1</fullName>
    </submittedName>
</protein>
<comment type="caution">
    <text evidence="2">Lacks conserved residue(s) required for the propagation of feature annotation.</text>
</comment>
<keyword evidence="7" id="KW-1185">Reference proteome</keyword>
<organism evidence="6 7">
    <name type="scientific">Holothuria leucospilota</name>
    <name type="common">Black long sea cucumber</name>
    <name type="synonym">Mertensiothuria leucospilota</name>
    <dbReference type="NCBI Taxonomy" id="206669"/>
    <lineage>
        <taxon>Eukaryota</taxon>
        <taxon>Metazoa</taxon>
        <taxon>Echinodermata</taxon>
        <taxon>Eleutherozoa</taxon>
        <taxon>Echinozoa</taxon>
        <taxon>Holothuroidea</taxon>
        <taxon>Aspidochirotacea</taxon>
        <taxon>Aspidochirotida</taxon>
        <taxon>Holothuriidae</taxon>
        <taxon>Holothuria</taxon>
    </lineage>
</organism>
<dbReference type="PROSITE" id="PS50853">
    <property type="entry name" value="FN3"/>
    <property type="match status" value="11"/>
</dbReference>
<feature type="region of interest" description="Disordered" evidence="3">
    <location>
        <begin position="3978"/>
        <end position="4117"/>
    </location>
</feature>
<dbReference type="InterPro" id="IPR036116">
    <property type="entry name" value="FN3_sf"/>
</dbReference>
<feature type="compositionally biased region" description="Basic residues" evidence="3">
    <location>
        <begin position="522"/>
        <end position="534"/>
    </location>
</feature>
<feature type="compositionally biased region" description="Basic and acidic residues" evidence="3">
    <location>
        <begin position="2205"/>
        <end position="2272"/>
    </location>
</feature>
<feature type="domain" description="Fibronectin type-III" evidence="5">
    <location>
        <begin position="1122"/>
        <end position="1214"/>
    </location>
</feature>
<feature type="compositionally biased region" description="Basic and acidic residues" evidence="3">
    <location>
        <begin position="3522"/>
        <end position="3549"/>
    </location>
</feature>
<feature type="region of interest" description="Disordered" evidence="3">
    <location>
        <begin position="2761"/>
        <end position="2797"/>
    </location>
</feature>
<dbReference type="Gene3D" id="2.40.180.10">
    <property type="entry name" value="Catalase core domain"/>
    <property type="match status" value="1"/>
</dbReference>
<feature type="region of interest" description="Disordered" evidence="3">
    <location>
        <begin position="2981"/>
        <end position="3085"/>
    </location>
</feature>
<feature type="compositionally biased region" description="Basic and acidic residues" evidence="3">
    <location>
        <begin position="3362"/>
        <end position="3381"/>
    </location>
</feature>
<feature type="region of interest" description="Disordered" evidence="3">
    <location>
        <begin position="3181"/>
        <end position="3225"/>
    </location>
</feature>
<feature type="domain" description="PLAT" evidence="4">
    <location>
        <begin position="868"/>
        <end position="983"/>
    </location>
</feature>
<dbReference type="InterPro" id="IPR003961">
    <property type="entry name" value="FN3_dom"/>
</dbReference>
<feature type="compositionally biased region" description="Low complexity" evidence="3">
    <location>
        <begin position="3005"/>
        <end position="3014"/>
    </location>
</feature>
<feature type="compositionally biased region" description="Basic and acidic residues" evidence="3">
    <location>
        <begin position="3555"/>
        <end position="3574"/>
    </location>
</feature>
<dbReference type="PANTHER" id="PTHR46708:SF2">
    <property type="entry name" value="FIBRONECTIN TYPE-III DOMAIN-CONTAINING PROTEIN"/>
    <property type="match status" value="1"/>
</dbReference>
<feature type="domain" description="Fibronectin type-III" evidence="5">
    <location>
        <begin position="1680"/>
        <end position="1776"/>
    </location>
</feature>
<feature type="compositionally biased region" description="Acidic residues" evidence="3">
    <location>
        <begin position="3211"/>
        <end position="3225"/>
    </location>
</feature>
<feature type="domain" description="Fibronectin type-III" evidence="5">
    <location>
        <begin position="1582"/>
        <end position="1678"/>
    </location>
</feature>
<feature type="domain" description="PLAT" evidence="4">
    <location>
        <begin position="105"/>
        <end position="223"/>
    </location>
</feature>
<feature type="domain" description="Fibronectin type-III" evidence="5">
    <location>
        <begin position="1970"/>
        <end position="2068"/>
    </location>
</feature>
<dbReference type="PROSITE" id="PS50095">
    <property type="entry name" value="PLAT"/>
    <property type="match status" value="7"/>
</dbReference>
<evidence type="ECO:0000259" key="4">
    <source>
        <dbReference type="PROSITE" id="PS50095"/>
    </source>
</evidence>
<sequence>MVVYGDKGKTDDIILGAGDGYFEAGNEDEFTIQIGDVGEIYKIRIGHDDSTEYAGWKCDEVRMQDVHTGEELIFICDRWMSRDEDDSDICRELAVSRDEDPLAVVKYQVLVTTGNYWGAGLIGKVYITLIGERGDSGPRLLYKSNHGKAFEKGRTDIFSLEAVSLEKLKGILIGHDCDEPEKGWFLDKVVVKETEGAKRESLFPCYQWLDVAKGDGAITREISVSTKPYNCKSIQWEQEKWKFESGNHVMLIHKASGKALHVTSSGVIEAGADPSSKMSTAYFVVETVKNNICIFSSASNSNQILALDGSKVSTQAKNGPMCEFKVRVQTDSTLALESNKSTGQFLAFNAGGKPADGRGTIGPSKLFFCYTKGMFRNEGVILLHTSRTQTLMLDNKGDCLATGERNENAYWKVHKIKEGGIRMFENLSMPDSFLQIKNGACNAKGDGDESCHFIVHKVKDKGYVKLQSLATPESFVGFAADGSVIPVEDDGKNFVAMSPAVVQVGITKKRPTPTPPATPKPANRKKRAPLKKRKSADLLEKEVLPSKVPKKDGKTSENDKTSKKSKETKGKSDPKARVKKVSVVPEKVDKESSNEEDSAAKHPEPLGEEKSFYEDGDWKVWVKTGTTGTKSPVVLVVYGENKTSEPIRLGKGGDLFTTGAENDFKVNLADFGDIYKIRVGLDTTNKKAAWRLDQVKMKDMNSGQQLTFKFKNRWLAMREDDGSLWREAAAVRPGTKPLPIYKYCVQVTTGWEPGSGTDASVYITLNGEKGDTGKRLLHKSEKELFQEGQVNNFELEAVSVQKLKSIVLEHNGKGAGAGWFCKEVVVKETKDSKSEYIFQCNRWLDEGQDDKLIKREFSLTEKRKIKENDWHVYITTGEEEESSLTGPVTLYVYGDKEHTELTLSPSHEKGFIAGSLEDFRVNVGDLGKLSKIRIGHNGLSQEEAWFLKLLKLVDMNSGAIHEIEANRWLSQKHDDLDVWREFSGKKADILLSVYFRIAIKYQVQVFTGSEQNSNTEANIYVHMFGKNSDSGPRKLLKCKNNKKMFQVGQMDLFEIEAVNLGKLQKVVVGHDGKKKGQGWYLEKVVIKESKNSKSEFLFPCQRWLDSGQDDGKIERELTVGKVPSAPNSVSSETAYTTTDTITVTWEPPSTVTGYKVNLEPPDAPTSEIISSDSKLKKAVFEKLSPGTEYQVHIIAVNGEMESNKVSVKATTKPNKVLNLQGDATEDTLTVSWDKPEGKIHHFKARIDPGDAKKSTVKTKDGETTKAKFTGLTPGKKYKVEVRTVVGDVESEIVAVTVTTKAAEVSVPPVSNQALVATSNTIKVSWTKPSDDITGYLVVFRPVEGEPNEMNIVDPEQLEAEFNGLKPGSECSVDITPLIGDKQGEKVTLKGRTELPKVPKVQSAEADCYSNAIKVTWQKPDGEISGYRLTCDPKKGSKSDKKELKLESPEELFATFDDLISETDYVIKIFSVHEGRESDRVKVAAKTKSSVLPSVTDLSAKEITTSTAEIKWSKVEGTITGYLVTAALKSKPEETVKEVKIENADETETKLDDLKDDTEYLISVVVLEGDGKGEAASIDIKTKPEKVDKVHKASAQCSETSMTVSWKKPNGVITGYHLTCSVTEEKDAEVKELTLDDPEATEAVFEELSPETDYVVKIYARNGKKKSEKVKVKGKTKPVVLPEVVNPSSEVTENSFTVTWGKPEGDVKGYIVSYKPVSDDSVEETEVTVDDPEKTEVTVDGLEPGVQYKVLIYVTCGERKSDGVSLTVETVSDVPVKPVTDLKSDVSGNTINLTWVKPEDCPVTGYKIEYMLKDDEEETKQELKVEDVEATSAAVTELQPGREYVLDVYTLNGEIQSEKASLEVKIVLDSSPDSSPGVKPVSELKAEPSQNAVALTWVNPEDSPVTGFKIVYMVKDEDDSKKEVILEEADTTSTSVSELESGKNYLIDVYTLDGDRTSEKVSIEVKTEVEKVDRVHKASAECSETSMTVSWKKPNGVITGYHLTCSIAEKKDAEVKELTLDDPETTQAVFEELSTETDYIVKIYAKNGKKKSEKVKVKGKTKKKVSLQPVTDLKSKPSQNAIALTWVKPADGPVTGYKIIYMVKDESDSKKEMLIEDAETMSTSITDIEGGKEYVIEVYTLDGDTVSEKATLTIKTEDGEDLSPVKNLEAKGLSDKLMVTWTKPSENVTSYKVVYYPTSLNASADGGRDDMKTEDVTEAKEKKQEKEDNNENEDKKSEKEGMEKDDKDPKGEEAKAETDKKLEEGGGDKQKDEENSDGPLETKVGEEEGEKSDEAGKETEKGDGDEGEKKDETGKEEETGKETEKVEDEGEKKDAVEGEVEAEEEKEDGEKVGDAKEGEDGGKVDEEPLENKEDGKEEVKEDEEKKGSEKETNDGEKQDGVRTNEEKGVTEEKPEVDGKGKEGPETEEGNEVKGKEELNKDETKTEETITSEKLEEKGAKVEEEDVKEDEDLEKKDQSMEDKKMELLISDGDTCSAVLDNLKKRSEYIVEVYALYGDSISQAVVITVSTTEEETETKQRSVTETAAQFTDDVLYITWKKLDDLSEVKGYKVTCRLTGKEDGDTVDQTTDDGTVEAVEFKDLNSSKIYEVIVYTLYNDGEQVKGDMVLTASVKDQVSDPKAISTTSTIHLTWTKPRQQNVEGYLVSYSAPGGAATDIKIDDPDTTEATIEYLVAGREYHCDIRAVYPGDEKSQKVILSQRTKPHLPSNIHFTKIASDCLTLKWEQPTGDLSGYLVEYEPVSTPKVFEEETAGTGGETETSQDEEDETKKPESDNSKKEEVILEAKKEEVDLVGLTPGQLYCITLCSKSQSEMGEIHTLEQYTRPEMVQDLTATVAATSVYVSWKPPASGGLTGYLATCSLVESDDGETPALSKEITSDETSVVFDDLTENLDYRVEVFTVSGEEKSDGCNHILTTLASHDVPQAQDSSISPSRNSLTVKWKAPDFDALTGFEINCFERGKLEHKDDSVEQTDDSGTTAQKEGKSVEENNVSAAAASADEEMAGNDNSTSGVSEEITDSSAEKEEDLLETSTELVLKTEDNGDSGVSSEADEGKLSSPRKSRLGSVNDGGKEVFTTVLDSDQTEIVIDGLKAGTNYRVEITCLCEERKSDAVILEAKTKTKPPPILSIQHKATERDISLSWSTPPLDFIGYEAVCYKVLPSSKREEEVSADDGQEKTESERQDDTTESKKEPASQEEAEGETQMDDEEIDLELVEISRKTEVATKTLPPESTMVEFPDLESDTLYWIEIFTLHGDIKNEAGEVAVRTKKVMKPLQVVNLAVEADANALTLTWNKPDCEVTGYMVSIVRPTNPDDLVVEDMSSSEEDKPADDGGDEETKEESEEGKDDKEGAKSQEEKEPPKLERMCREAETGELVECLVKGDVLELRRLEADQTSAVFGNLDPGTIYALHVASLYGEVTSDWVHLVGKTTAEDSLLPVVDLKSESTRDMIKLSWSTPDGIVTGYRIKCLPKDGGESGPGVDKESTQEENVDNKEDEGSKSQEGTDDAKDTNQTESKGDGSENADKDEEKGTDQSEGSKTVEDKTLDQSEGTKDKLDDSQTIVNDIGAEMSSHDVVGLTPCTDYVIQVCTLNGEIESEAAEIQVKTKGDWTVTLTTHDDTPPSQNATLHLSIFGTSSVSEEDIVLTKKSETLQAGENERQVLSKEVDDVFKIRLEAKDVDLQSFQGIHLKEASILHSPVSMKHNVSEQELLFKGDAWLRRRVPQVASGKDEAIEEQNGKENTEQEKPADEEKVEKNDEEKKEAEKDEGEKEAQGGTKEAEEKEAEGASKEDGDKTSEEVKGEEEKGDVAENGGKGERDDDVKEATDSGEDLVVELPLYKSDGNTLPVLKYKLEIYTKDEDTSSTSAKVFATLHGSAGDTGRRELWRSDKDVKFVAGQVDTFYIGAVDIGTINKLTLGHDGQTQNDDWKVEKVLASNSSDPSSQMYFACDQWFSVEKDDKLTERTLQPSEIPVETEAKAPAEEAEVTRETEDGKEGEKNDEEKEKEVGNDNGHAQGEADIEDKKEELAEKENDKTGEEKGDESKDEEKETEKQEEKKDEEETKGEDGKDEEKEKETDGPKGDTPKLDEKEEEDFMQDGDTDA</sequence>
<evidence type="ECO:0000313" key="6">
    <source>
        <dbReference type="EMBL" id="KAJ8032803.1"/>
    </source>
</evidence>
<gene>
    <name evidence="6" type="ORF">HOLleu_22859</name>
</gene>
<feature type="domain" description="PLAT" evidence="4">
    <location>
        <begin position="1"/>
        <end position="94"/>
    </location>
</feature>
<dbReference type="InterPro" id="IPR050991">
    <property type="entry name" value="ECM_Regulatory_Proteins"/>
</dbReference>
<dbReference type="Proteomes" id="UP001152320">
    <property type="component" value="Chromosome 11"/>
</dbReference>
<evidence type="ECO:0000259" key="5">
    <source>
        <dbReference type="PROSITE" id="PS50853"/>
    </source>
</evidence>
<dbReference type="Pfam" id="PF01477">
    <property type="entry name" value="PLAT"/>
    <property type="match status" value="7"/>
</dbReference>
<dbReference type="Gene3D" id="2.60.40.10">
    <property type="entry name" value="Immunoglobulins"/>
    <property type="match status" value="18"/>
</dbReference>
<accession>A0A9Q1H4Q2</accession>
<feature type="domain" description="Fibronectin type-III" evidence="5">
    <location>
        <begin position="1215"/>
        <end position="1302"/>
    </location>
</feature>
<evidence type="ECO:0000256" key="2">
    <source>
        <dbReference type="PROSITE-ProRule" id="PRU00152"/>
    </source>
</evidence>
<feature type="compositionally biased region" description="Basic and acidic residues" evidence="3">
    <location>
        <begin position="535"/>
        <end position="576"/>
    </location>
</feature>